<comment type="caution">
    <text evidence="6">The sequence shown here is derived from an EMBL/GenBank/DDBJ whole genome shotgun (WGS) entry which is preliminary data.</text>
</comment>
<dbReference type="AlphaFoldDB" id="R7RQ34"/>
<dbReference type="eggNOG" id="COG0204">
    <property type="taxonomic scope" value="Bacteria"/>
</dbReference>
<evidence type="ECO:0000256" key="3">
    <source>
        <dbReference type="ARBA" id="ARBA00023315"/>
    </source>
</evidence>
<protein>
    <recommendedName>
        <fullName evidence="4">1-acyl-sn-glycerol-3-phosphate acyltransferase</fullName>
        <ecNumber evidence="4">2.3.1.51</ecNumber>
    </recommendedName>
</protein>
<reference evidence="6" key="1">
    <citation type="submission" date="2013-03" db="EMBL/GenBank/DDBJ databases">
        <title>Draft genome sequence of the hydrogen-ethanol-producing anaerobic alkalithermophilic Caloramator celere.</title>
        <authorList>
            <person name="Ciranna A."/>
            <person name="Larjo A."/>
            <person name="Kivisto A."/>
            <person name="Santala V."/>
            <person name="Roos C."/>
            <person name="Karp M."/>
        </authorList>
    </citation>
    <scope>NUCLEOTIDE SEQUENCE [LARGE SCALE GENOMIC DNA]</scope>
    <source>
        <strain evidence="6">DSM 8682</strain>
    </source>
</reference>
<keyword evidence="3 4" id="KW-0012">Acyltransferase</keyword>
<dbReference type="SMART" id="SM00563">
    <property type="entry name" value="PlsC"/>
    <property type="match status" value="1"/>
</dbReference>
<evidence type="ECO:0000313" key="7">
    <source>
        <dbReference type="Proteomes" id="UP000014923"/>
    </source>
</evidence>
<dbReference type="GO" id="GO:0016020">
    <property type="term" value="C:membrane"/>
    <property type="evidence" value="ECO:0007669"/>
    <property type="project" value="InterPro"/>
</dbReference>
<organism evidence="6 7">
    <name type="scientific">Thermobrachium celere DSM 8682</name>
    <dbReference type="NCBI Taxonomy" id="941824"/>
    <lineage>
        <taxon>Bacteria</taxon>
        <taxon>Bacillati</taxon>
        <taxon>Bacillota</taxon>
        <taxon>Clostridia</taxon>
        <taxon>Eubacteriales</taxon>
        <taxon>Clostridiaceae</taxon>
        <taxon>Thermobrachium</taxon>
    </lineage>
</organism>
<keyword evidence="7" id="KW-1185">Reference proteome</keyword>
<dbReference type="EMBL" id="CAVN010000095">
    <property type="protein sequence ID" value="CDF58164.1"/>
    <property type="molecule type" value="Genomic_DNA"/>
</dbReference>
<feature type="domain" description="Phospholipid/glycerol acyltransferase" evidence="5">
    <location>
        <begin position="35"/>
        <end position="147"/>
    </location>
</feature>
<dbReference type="NCBIfam" id="TIGR00530">
    <property type="entry name" value="AGP_acyltrn"/>
    <property type="match status" value="1"/>
</dbReference>
<dbReference type="GO" id="GO:0003841">
    <property type="term" value="F:1-acylglycerol-3-phosphate O-acyltransferase activity"/>
    <property type="evidence" value="ECO:0007669"/>
    <property type="project" value="UniProtKB-UniRule"/>
</dbReference>
<dbReference type="InterPro" id="IPR002123">
    <property type="entry name" value="Plipid/glycerol_acylTrfase"/>
</dbReference>
<proteinExistence type="inferred from homology"/>
<dbReference type="OrthoDB" id="9803035at2"/>
<sequence>MSLYKLCQKIVKFLFMFVYRVEIYGKENIPKHEGAIISPNHFHWMDPIVVGVYIDRQIRFMAKYELFNNKLLNKFLKKLGAFPVRRHEADLNAVKTALKLLKEDNLVGLFPEGTRSKTGELGEANAGVAMFSIKSAKPVIPVCIIGNYKPFTKIIIKIGQPIDFTQYKKEKMSNSDYLELSQIVMNEIKKLKEGM</sequence>
<dbReference type="Proteomes" id="UP000014923">
    <property type="component" value="Unassembled WGS sequence"/>
</dbReference>
<keyword evidence="4" id="KW-0444">Lipid biosynthesis</keyword>
<dbReference type="EC" id="2.3.1.51" evidence="4"/>
<gene>
    <name evidence="6" type="ORF">TCEL_00210</name>
</gene>
<keyword evidence="4" id="KW-0443">Lipid metabolism</keyword>
<dbReference type="CDD" id="cd07989">
    <property type="entry name" value="LPLAT_AGPAT-like"/>
    <property type="match status" value="1"/>
</dbReference>
<keyword evidence="4" id="KW-0594">Phospholipid biosynthesis</keyword>
<comment type="similarity">
    <text evidence="1 4">Belongs to the 1-acyl-sn-glycerol-3-phosphate acyltransferase family.</text>
</comment>
<dbReference type="InterPro" id="IPR004552">
    <property type="entry name" value="AGP_acyltrans"/>
</dbReference>
<evidence type="ECO:0000313" key="6">
    <source>
        <dbReference type="EMBL" id="CDF58164.1"/>
    </source>
</evidence>
<keyword evidence="4" id="KW-1208">Phospholipid metabolism</keyword>
<evidence type="ECO:0000256" key="4">
    <source>
        <dbReference type="RuleBase" id="RU361267"/>
    </source>
</evidence>
<dbReference type="SUPFAM" id="SSF69593">
    <property type="entry name" value="Glycerol-3-phosphate (1)-acyltransferase"/>
    <property type="match status" value="1"/>
</dbReference>
<evidence type="ECO:0000256" key="2">
    <source>
        <dbReference type="ARBA" id="ARBA00022679"/>
    </source>
</evidence>
<dbReference type="PANTHER" id="PTHR10434:SF40">
    <property type="entry name" value="1-ACYL-SN-GLYCEROL-3-PHOSPHATE ACYLTRANSFERASE"/>
    <property type="match status" value="1"/>
</dbReference>
<evidence type="ECO:0000256" key="1">
    <source>
        <dbReference type="ARBA" id="ARBA00008655"/>
    </source>
</evidence>
<evidence type="ECO:0000259" key="5">
    <source>
        <dbReference type="SMART" id="SM00563"/>
    </source>
</evidence>
<dbReference type="PANTHER" id="PTHR10434">
    <property type="entry name" value="1-ACYL-SN-GLYCEROL-3-PHOSPHATE ACYLTRANSFERASE"/>
    <property type="match status" value="1"/>
</dbReference>
<accession>R7RQ34</accession>
<dbReference type="RefSeq" id="WP_018661992.1">
    <property type="nucleotide sequence ID" value="NZ_HF952018.1"/>
</dbReference>
<dbReference type="HOGENOM" id="CLU_027938_4_5_9"/>
<dbReference type="GO" id="GO:0006654">
    <property type="term" value="P:phosphatidic acid biosynthetic process"/>
    <property type="evidence" value="ECO:0007669"/>
    <property type="project" value="TreeGrafter"/>
</dbReference>
<name>R7RQ34_9CLOT</name>
<dbReference type="Pfam" id="PF01553">
    <property type="entry name" value="Acyltransferase"/>
    <property type="match status" value="1"/>
</dbReference>
<comment type="domain">
    <text evidence="4">The HXXXXD motif is essential for acyltransferase activity and may constitute the binding site for the phosphate moiety of the glycerol-3-phosphate.</text>
</comment>
<comment type="catalytic activity">
    <reaction evidence="4">
        <text>a 1-acyl-sn-glycero-3-phosphate + an acyl-CoA = a 1,2-diacyl-sn-glycero-3-phosphate + CoA</text>
        <dbReference type="Rhea" id="RHEA:19709"/>
        <dbReference type="ChEBI" id="CHEBI:57287"/>
        <dbReference type="ChEBI" id="CHEBI:57970"/>
        <dbReference type="ChEBI" id="CHEBI:58342"/>
        <dbReference type="ChEBI" id="CHEBI:58608"/>
        <dbReference type="EC" id="2.3.1.51"/>
    </reaction>
</comment>
<keyword evidence="2 4" id="KW-0808">Transferase</keyword>